<proteinExistence type="predicted"/>
<name>A0ACC0M1V8_RHOML</name>
<gene>
    <name evidence="1" type="ORF">RHMOL_Rhmol10G0101000</name>
</gene>
<evidence type="ECO:0000313" key="2">
    <source>
        <dbReference type="Proteomes" id="UP001062846"/>
    </source>
</evidence>
<sequence length="196" mass="22205">MIDGTQLVRRYEEAKLMGESSCIHRFVLNEGAISQGSQSTIRAAEHLVSLLGLGLASSLLLLAKFLYLELDWTLMKGGYQNDFIWQYVCAFTSLSLRECGKIIFLYGTIIDGLCKKGKTRMAARWLCKKGTISVNVLADALTKEGNAKEVKEVIELLKEMEVGPLSPPIVIIKGFWRVLVLHDRAYRYMKHCFHFR</sequence>
<evidence type="ECO:0000313" key="1">
    <source>
        <dbReference type="EMBL" id="KAI8534574.1"/>
    </source>
</evidence>
<comment type="caution">
    <text evidence="1">The sequence shown here is derived from an EMBL/GenBank/DDBJ whole genome shotgun (WGS) entry which is preliminary data.</text>
</comment>
<reference evidence="1" key="1">
    <citation type="submission" date="2022-02" db="EMBL/GenBank/DDBJ databases">
        <title>Plant Genome Project.</title>
        <authorList>
            <person name="Zhang R.-G."/>
        </authorList>
    </citation>
    <scope>NUCLEOTIDE SEQUENCE</scope>
    <source>
        <strain evidence="1">AT1</strain>
    </source>
</reference>
<keyword evidence="2" id="KW-1185">Reference proteome</keyword>
<protein>
    <submittedName>
        <fullName evidence="1">Uncharacterized protein</fullName>
    </submittedName>
</protein>
<accession>A0ACC0M1V8</accession>
<organism evidence="1 2">
    <name type="scientific">Rhododendron molle</name>
    <name type="common">Chinese azalea</name>
    <name type="synonym">Azalea mollis</name>
    <dbReference type="NCBI Taxonomy" id="49168"/>
    <lineage>
        <taxon>Eukaryota</taxon>
        <taxon>Viridiplantae</taxon>
        <taxon>Streptophyta</taxon>
        <taxon>Embryophyta</taxon>
        <taxon>Tracheophyta</taxon>
        <taxon>Spermatophyta</taxon>
        <taxon>Magnoliopsida</taxon>
        <taxon>eudicotyledons</taxon>
        <taxon>Gunneridae</taxon>
        <taxon>Pentapetalae</taxon>
        <taxon>asterids</taxon>
        <taxon>Ericales</taxon>
        <taxon>Ericaceae</taxon>
        <taxon>Ericoideae</taxon>
        <taxon>Rhodoreae</taxon>
        <taxon>Rhododendron</taxon>
    </lineage>
</organism>
<dbReference type="EMBL" id="CM046397">
    <property type="protein sequence ID" value="KAI8534574.1"/>
    <property type="molecule type" value="Genomic_DNA"/>
</dbReference>
<dbReference type="Proteomes" id="UP001062846">
    <property type="component" value="Chromosome 10"/>
</dbReference>